<evidence type="ECO:0000256" key="1">
    <source>
        <dbReference type="ARBA" id="ARBA00022723"/>
    </source>
</evidence>
<dbReference type="GO" id="GO:0005886">
    <property type="term" value="C:plasma membrane"/>
    <property type="evidence" value="ECO:0007669"/>
    <property type="project" value="TreeGrafter"/>
</dbReference>
<dbReference type="FunFam" id="1.10.220.10:FF:000002">
    <property type="entry name" value="Annexin"/>
    <property type="match status" value="1"/>
</dbReference>
<dbReference type="PROSITE" id="PS00223">
    <property type="entry name" value="ANNEXIN_1"/>
    <property type="match status" value="1"/>
</dbReference>
<protein>
    <recommendedName>
        <fullName evidence="6">Annexin</fullName>
    </recommendedName>
</protein>
<comment type="domain">
    <text evidence="6">A pair of annexin repeats may form one binding site for calcium and phospholipid.</text>
</comment>
<dbReference type="Gene3D" id="1.10.220.10">
    <property type="entry name" value="Annexin"/>
    <property type="match status" value="4"/>
</dbReference>
<dbReference type="GO" id="GO:0009414">
    <property type="term" value="P:response to water deprivation"/>
    <property type="evidence" value="ECO:0007669"/>
    <property type="project" value="TreeGrafter"/>
</dbReference>
<dbReference type="SMART" id="SM00335">
    <property type="entry name" value="ANX"/>
    <property type="match status" value="4"/>
</dbReference>
<dbReference type="Proteomes" id="UP001229421">
    <property type="component" value="Unassembled WGS sequence"/>
</dbReference>
<comment type="similarity">
    <text evidence="6">Belongs to the annexin family.</text>
</comment>
<dbReference type="EMBL" id="JAUHHV010000008">
    <property type="protein sequence ID" value="KAK1416306.1"/>
    <property type="molecule type" value="Genomic_DNA"/>
</dbReference>
<dbReference type="Pfam" id="PF00191">
    <property type="entry name" value="Annexin"/>
    <property type="match status" value="4"/>
</dbReference>
<dbReference type="PRINTS" id="PR00196">
    <property type="entry name" value="ANNEXIN"/>
</dbReference>
<evidence type="ECO:0000256" key="4">
    <source>
        <dbReference type="ARBA" id="ARBA00023216"/>
    </source>
</evidence>
<keyword evidence="3 6" id="KW-0106">Calcium</keyword>
<dbReference type="InterPro" id="IPR018502">
    <property type="entry name" value="Annexin_repeat"/>
</dbReference>
<dbReference type="InterPro" id="IPR018252">
    <property type="entry name" value="Annexin_repeat_CS"/>
</dbReference>
<evidence type="ECO:0000256" key="2">
    <source>
        <dbReference type="ARBA" id="ARBA00022737"/>
    </source>
</evidence>
<dbReference type="PANTHER" id="PTHR10502">
    <property type="entry name" value="ANNEXIN"/>
    <property type="match status" value="1"/>
</dbReference>
<dbReference type="InterPro" id="IPR001464">
    <property type="entry name" value="Annexin"/>
</dbReference>
<evidence type="ECO:0000256" key="6">
    <source>
        <dbReference type="RuleBase" id="RU003540"/>
    </source>
</evidence>
<dbReference type="InterPro" id="IPR037104">
    <property type="entry name" value="Annexin_sf"/>
</dbReference>
<dbReference type="GO" id="GO:0009409">
    <property type="term" value="P:response to cold"/>
    <property type="evidence" value="ECO:0007669"/>
    <property type="project" value="TreeGrafter"/>
</dbReference>
<keyword evidence="1" id="KW-0479">Metal-binding</keyword>
<sequence>MTTLTTPAVLPSPRDDAMHLYKAFKGLGCDTSAVIHILAHRDASQRALIEYEYKVMYVEDLTKRLSSELSGHLKKAVVLWMPDPTRRDAIILKDALINDAVDMKAATEVICSRSPSQIQQLKQSYHALHGGYLEHDVQAHTSGDHGQLLLAYLSIPRSEGLELDRTMVDHDAKALYEAGEKRLGTDEKTFIIIFSGRSRAHMVAVSSAYHSMYGHTLEKAVKGETSGNFEHSLMTILKCAESPQKYFAEVLHRSMKGLGTNDKTLIRVIVSRTEIDMQDIKAEYRKKYHKSLIDVVHSDTSGHYRTFLLSLLGPNRR</sequence>
<keyword evidence="2 6" id="KW-0677">Repeat</keyword>
<reference evidence="7" key="1">
    <citation type="journal article" date="2023" name="bioRxiv">
        <title>Improved chromosome-level genome assembly for marigold (Tagetes erecta).</title>
        <authorList>
            <person name="Jiang F."/>
            <person name="Yuan L."/>
            <person name="Wang S."/>
            <person name="Wang H."/>
            <person name="Xu D."/>
            <person name="Wang A."/>
            <person name="Fan W."/>
        </authorList>
    </citation>
    <scope>NUCLEOTIDE SEQUENCE</scope>
    <source>
        <strain evidence="7">WSJ</strain>
        <tissue evidence="7">Leaf</tissue>
    </source>
</reference>
<dbReference type="SUPFAM" id="SSF47874">
    <property type="entry name" value="Annexin"/>
    <property type="match status" value="1"/>
</dbReference>
<dbReference type="PROSITE" id="PS51897">
    <property type="entry name" value="ANNEXIN_2"/>
    <property type="match status" value="4"/>
</dbReference>
<evidence type="ECO:0000256" key="5">
    <source>
        <dbReference type="ARBA" id="ARBA00023302"/>
    </source>
</evidence>
<gene>
    <name evidence="7" type="ORF">QVD17_32095</name>
</gene>
<dbReference type="GO" id="GO:0001786">
    <property type="term" value="F:phosphatidylserine binding"/>
    <property type="evidence" value="ECO:0007669"/>
    <property type="project" value="TreeGrafter"/>
</dbReference>
<dbReference type="PANTHER" id="PTHR10502:SF241">
    <property type="entry name" value="ANNEXIN D5"/>
    <property type="match status" value="1"/>
</dbReference>
<dbReference type="AlphaFoldDB" id="A0AAD8K887"/>
<keyword evidence="4 6" id="KW-0041">Annexin</keyword>
<organism evidence="7 8">
    <name type="scientific">Tagetes erecta</name>
    <name type="common">African marigold</name>
    <dbReference type="NCBI Taxonomy" id="13708"/>
    <lineage>
        <taxon>Eukaryota</taxon>
        <taxon>Viridiplantae</taxon>
        <taxon>Streptophyta</taxon>
        <taxon>Embryophyta</taxon>
        <taxon>Tracheophyta</taxon>
        <taxon>Spermatophyta</taxon>
        <taxon>Magnoliopsida</taxon>
        <taxon>eudicotyledons</taxon>
        <taxon>Gunneridae</taxon>
        <taxon>Pentapetalae</taxon>
        <taxon>asterids</taxon>
        <taxon>campanulids</taxon>
        <taxon>Asterales</taxon>
        <taxon>Asteraceae</taxon>
        <taxon>Asteroideae</taxon>
        <taxon>Heliantheae alliance</taxon>
        <taxon>Tageteae</taxon>
        <taxon>Tagetes</taxon>
    </lineage>
</organism>
<keyword evidence="5 6" id="KW-0111">Calcium/phospholipid-binding</keyword>
<evidence type="ECO:0000313" key="7">
    <source>
        <dbReference type="EMBL" id="KAK1416306.1"/>
    </source>
</evidence>
<dbReference type="FunFam" id="1.10.220.10:FF:000008">
    <property type="entry name" value="Annexin"/>
    <property type="match status" value="1"/>
</dbReference>
<name>A0AAD8K887_TARER</name>
<dbReference type="GO" id="GO:0009651">
    <property type="term" value="P:response to salt stress"/>
    <property type="evidence" value="ECO:0007669"/>
    <property type="project" value="TreeGrafter"/>
</dbReference>
<accession>A0AAD8K887</accession>
<keyword evidence="8" id="KW-1185">Reference proteome</keyword>
<dbReference type="FunFam" id="1.10.220.10:FF:000001">
    <property type="entry name" value="Annexin"/>
    <property type="match status" value="1"/>
</dbReference>
<comment type="caution">
    <text evidence="7">The sequence shown here is derived from an EMBL/GenBank/DDBJ whole genome shotgun (WGS) entry which is preliminary data.</text>
</comment>
<dbReference type="GO" id="GO:0009408">
    <property type="term" value="P:response to heat"/>
    <property type="evidence" value="ECO:0007669"/>
    <property type="project" value="TreeGrafter"/>
</dbReference>
<evidence type="ECO:0000313" key="8">
    <source>
        <dbReference type="Proteomes" id="UP001229421"/>
    </source>
</evidence>
<evidence type="ECO:0000256" key="3">
    <source>
        <dbReference type="ARBA" id="ARBA00022837"/>
    </source>
</evidence>
<dbReference type="GO" id="GO:0005737">
    <property type="term" value="C:cytoplasm"/>
    <property type="evidence" value="ECO:0007669"/>
    <property type="project" value="TreeGrafter"/>
</dbReference>
<proteinExistence type="inferred from homology"/>
<dbReference type="GO" id="GO:0005509">
    <property type="term" value="F:calcium ion binding"/>
    <property type="evidence" value="ECO:0007669"/>
    <property type="project" value="InterPro"/>
</dbReference>
<dbReference type="GO" id="GO:0005544">
    <property type="term" value="F:calcium-dependent phospholipid binding"/>
    <property type="evidence" value="ECO:0007669"/>
    <property type="project" value="UniProtKB-KW"/>
</dbReference>